<proteinExistence type="predicted"/>
<name>A0A1B7YS65_COLHI</name>
<comment type="caution">
    <text evidence="3">The sequence shown here is derived from an EMBL/GenBank/DDBJ whole genome shotgun (WGS) entry which is preliminary data.</text>
</comment>
<feature type="region of interest" description="Disordered" evidence="1">
    <location>
        <begin position="450"/>
        <end position="497"/>
    </location>
</feature>
<dbReference type="GeneID" id="28862602"/>
<evidence type="ECO:0000313" key="4">
    <source>
        <dbReference type="Proteomes" id="UP000092177"/>
    </source>
</evidence>
<feature type="compositionally biased region" description="Low complexity" evidence="1">
    <location>
        <begin position="473"/>
        <end position="483"/>
    </location>
</feature>
<feature type="compositionally biased region" description="Acidic residues" evidence="1">
    <location>
        <begin position="76"/>
        <end position="85"/>
    </location>
</feature>
<keyword evidence="2" id="KW-0812">Transmembrane</keyword>
<feature type="transmembrane region" description="Helical" evidence="2">
    <location>
        <begin position="201"/>
        <end position="221"/>
    </location>
</feature>
<accession>A0A1B7YS65</accession>
<dbReference type="VEuPathDB" id="FungiDB:CH63R_03520"/>
<organism evidence="3 4">
    <name type="scientific">Colletotrichum higginsianum (strain IMI 349063)</name>
    <name type="common">Crucifer anthracnose fungus</name>
    <dbReference type="NCBI Taxonomy" id="759273"/>
    <lineage>
        <taxon>Eukaryota</taxon>
        <taxon>Fungi</taxon>
        <taxon>Dikarya</taxon>
        <taxon>Ascomycota</taxon>
        <taxon>Pezizomycotina</taxon>
        <taxon>Sordariomycetes</taxon>
        <taxon>Hypocreomycetidae</taxon>
        <taxon>Glomerellales</taxon>
        <taxon>Glomerellaceae</taxon>
        <taxon>Colletotrichum</taxon>
        <taxon>Colletotrichum destructivum species complex</taxon>
    </lineage>
</organism>
<evidence type="ECO:0000313" key="3">
    <source>
        <dbReference type="EMBL" id="OBR14794.1"/>
    </source>
</evidence>
<dbReference type="EMBL" id="LTAN01000002">
    <property type="protein sequence ID" value="OBR14794.1"/>
    <property type="molecule type" value="Genomic_DNA"/>
</dbReference>
<keyword evidence="2" id="KW-0472">Membrane</keyword>
<feature type="compositionally biased region" description="Basic and acidic residues" evidence="1">
    <location>
        <begin position="38"/>
        <end position="47"/>
    </location>
</feature>
<feature type="compositionally biased region" description="Gly residues" evidence="1">
    <location>
        <begin position="255"/>
        <end position="265"/>
    </location>
</feature>
<evidence type="ECO:0000256" key="2">
    <source>
        <dbReference type="SAM" id="Phobius"/>
    </source>
</evidence>
<dbReference type="Proteomes" id="UP000092177">
    <property type="component" value="Chromosome 2"/>
</dbReference>
<dbReference type="AlphaFoldDB" id="A0A1B7YS65"/>
<feature type="compositionally biased region" description="Polar residues" evidence="1">
    <location>
        <begin position="266"/>
        <end position="277"/>
    </location>
</feature>
<feature type="region of interest" description="Disordered" evidence="1">
    <location>
        <begin position="255"/>
        <end position="281"/>
    </location>
</feature>
<protein>
    <submittedName>
        <fullName evidence="3">Uncharacterized protein</fullName>
    </submittedName>
</protein>
<sequence length="593" mass="65827">MATTAFKAVGRMDAQETSPKPHIIMELDEKYARAAERRFSSIRETSKHQSRQFKAGGQTPPSGERLAKWQRPNAVSDDDDDDDNDSININTNSQARHQGPLPHPADTSHRVSYVQVNNRNTSNYHVQNVHHQGRQEGGNSDSSYSHRIKDNQGTPHHHHQHHCPAALATEGFAARLLHAVVFAISRVILQPALWFVDRVGLPIGLAILIFAALLQFSMLALTHAPVIGSYIPVPTDVLCVSMGVLCRAGDGCGSGSGGGSSGGNTPGQHRNPATTSWHVPPLTAVRPVNRTMPPSLRLSVPGLDMLADLSADIEVPPSGRDIFNHAHFLKVQQEKQLELHEIRQKVKTTNEMVYAALMGAATRAARLRQHQQQQSSTSIDSLVPSWWSRLAGSIDKKARRQAQRQTKDVRSILNAHRVARAALLDSGLFEHRLTNEYDSSICRLRDNARRESEQSIRVKKHNAAQSKTVRDMNSNNNNNNNNNNDEDDNENNDSNGNSWFDTHRKALLVCEGSRFVLARVEGLVRNVNADIAWLGMAVNRLDGVQKQLDDRELGSADVTDLELEVVTIAEEYRTYLVEKYYEKTPVVSGSAEY</sequence>
<keyword evidence="2" id="KW-1133">Transmembrane helix</keyword>
<dbReference type="RefSeq" id="XP_018163311.1">
    <property type="nucleotide sequence ID" value="XM_018298495.1"/>
</dbReference>
<reference evidence="4" key="1">
    <citation type="journal article" date="2017" name="BMC Genomics">
        <title>Gapless genome assembly of Colletotrichum higginsianum reveals chromosome structure and association of transposable elements with secondary metabolite gene clusters.</title>
        <authorList>
            <person name="Dallery J.-F."/>
            <person name="Lapalu N."/>
            <person name="Zampounis A."/>
            <person name="Pigne S."/>
            <person name="Luyten I."/>
            <person name="Amselem J."/>
            <person name="Wittenberg A.H.J."/>
            <person name="Zhou S."/>
            <person name="de Queiroz M.V."/>
            <person name="Robin G.P."/>
            <person name="Auger A."/>
            <person name="Hainaut M."/>
            <person name="Henrissat B."/>
            <person name="Kim K.-T."/>
            <person name="Lee Y.-H."/>
            <person name="Lespinet O."/>
            <person name="Schwartz D.C."/>
            <person name="Thon M.R."/>
            <person name="O'Connell R.J."/>
        </authorList>
    </citation>
    <scope>NUCLEOTIDE SEQUENCE [LARGE SCALE GENOMIC DNA]</scope>
    <source>
        <strain evidence="4">IMI 349063</strain>
    </source>
</reference>
<keyword evidence="4" id="KW-1185">Reference proteome</keyword>
<gene>
    <name evidence="3" type="ORF">CH63R_03520</name>
</gene>
<evidence type="ECO:0000256" key="1">
    <source>
        <dbReference type="SAM" id="MobiDB-lite"/>
    </source>
</evidence>
<feature type="region of interest" description="Disordered" evidence="1">
    <location>
        <begin position="38"/>
        <end position="107"/>
    </location>
</feature>
<feature type="region of interest" description="Disordered" evidence="1">
    <location>
        <begin position="1"/>
        <end position="22"/>
    </location>
</feature>
<dbReference type="KEGG" id="chig:CH63R_03520"/>
<feature type="region of interest" description="Disordered" evidence="1">
    <location>
        <begin position="128"/>
        <end position="161"/>
    </location>
</feature>